<feature type="domain" description="DUF4131" evidence="8">
    <location>
        <begin position="70"/>
        <end position="218"/>
    </location>
</feature>
<feature type="transmembrane region" description="Helical" evidence="6">
    <location>
        <begin position="465"/>
        <end position="490"/>
    </location>
</feature>
<dbReference type="PANTHER" id="PTHR30619">
    <property type="entry name" value="DNA INTERNALIZATION/COMPETENCE PROTEIN COMEC/REC2"/>
    <property type="match status" value="1"/>
</dbReference>
<name>A0A328AE94_9CAUL</name>
<dbReference type="OrthoDB" id="9790149at2"/>
<keyword evidence="3 6" id="KW-0812">Transmembrane</keyword>
<dbReference type="Pfam" id="PF13567">
    <property type="entry name" value="DUF4131"/>
    <property type="match status" value="1"/>
</dbReference>
<feature type="transmembrane region" description="Helical" evidence="6">
    <location>
        <begin position="46"/>
        <end position="64"/>
    </location>
</feature>
<feature type="transmembrane region" description="Helical" evidence="6">
    <location>
        <begin position="332"/>
        <end position="347"/>
    </location>
</feature>
<dbReference type="InterPro" id="IPR004477">
    <property type="entry name" value="ComEC_N"/>
</dbReference>
<dbReference type="Pfam" id="PF03772">
    <property type="entry name" value="Competence"/>
    <property type="match status" value="1"/>
</dbReference>
<keyword evidence="5 6" id="KW-0472">Membrane</keyword>
<proteinExistence type="predicted"/>
<feature type="transmembrane region" description="Helical" evidence="6">
    <location>
        <begin position="97"/>
        <end position="114"/>
    </location>
</feature>
<dbReference type="Proteomes" id="UP000249725">
    <property type="component" value="Unassembled WGS sequence"/>
</dbReference>
<feature type="domain" description="ComEC/Rec2-related protein" evidence="7">
    <location>
        <begin position="270"/>
        <end position="555"/>
    </location>
</feature>
<feature type="transmembrane region" description="Helical" evidence="6">
    <location>
        <begin position="502"/>
        <end position="522"/>
    </location>
</feature>
<gene>
    <name evidence="9" type="ORF">DJ018_12305</name>
</gene>
<sequence length="730" mass="76080">MEASAAPAPAAGLWGGPLSTSIRRPPSLGRAQRWLGDQAAMQLDRWTLWTPVAFGLGAALYFSLPREPLALVAWAGLTITAVLLALAAVSHPRGAKIVLVLAACAIGGFSAAKVRTERVAAPIAPPAAGAQRLEGWVVDVAAPGEGGQRLLIAPYRIGDWSPEATPARVRVTLRPGAYLPSPGAPVRLLALINPPPPPASPGSYDFARDAFFESVGGVGLALSPPVTWEPQAPAPWRLRLTMAVNAARWELSRRIVDTLGPETGGLAAAMTTGQEAFLPREQVEDLRTAGLAHIISISGLHMAIVGGFAFALARLLIAAWPWLALRVSGKKVAAIVGLAAVGGYLLLSGAPPPAVRAAVTASVAFCAILVDRQAISLHALALAAMAVLLIQPEAVTEPGFQMSFAATAALVALAEAWPRPAREINTPWPIRLVQAIGVWLAASLGASFVAGVATGPIAMHHFNRVATWGLISNLAAAPVSSFLMMPALALGAALTPVGLGELPLAAAGFAISLLNRIAQAAAAAPFAELVVSSGPGWTLPAAFLGILWLCLWRGRLRWLGLPLALSVSLAPRPPAPAAWVSADGAAVAVRTGGEALLLRPDVKLFGAELWARRHGLAVQDPARRDAAFNCDRWSCAPQAGAPVALAAAWNLKRPLADGRAQALCSSAEVLIWRGPTPPPNCGARLVLSAADFQRGGAAELYRSSDGTWRAVWAQDLRGRRPWTWGSDPQP</sequence>
<evidence type="ECO:0000256" key="3">
    <source>
        <dbReference type="ARBA" id="ARBA00022692"/>
    </source>
</evidence>
<evidence type="ECO:0000256" key="6">
    <source>
        <dbReference type="SAM" id="Phobius"/>
    </source>
</evidence>
<comment type="subcellular location">
    <subcellularLocation>
        <location evidence="1">Cell membrane</location>
        <topology evidence="1">Multi-pass membrane protein</topology>
    </subcellularLocation>
</comment>
<dbReference type="AlphaFoldDB" id="A0A328AE94"/>
<feature type="transmembrane region" description="Helical" evidence="6">
    <location>
        <begin position="438"/>
        <end position="459"/>
    </location>
</feature>
<feature type="transmembrane region" description="Helical" evidence="6">
    <location>
        <begin position="300"/>
        <end position="325"/>
    </location>
</feature>
<keyword evidence="10" id="KW-1185">Reference proteome</keyword>
<keyword evidence="2" id="KW-1003">Cell membrane</keyword>
<organism evidence="9 10">
    <name type="scientific">Phenylobacterium deserti</name>
    <dbReference type="NCBI Taxonomy" id="1914756"/>
    <lineage>
        <taxon>Bacteria</taxon>
        <taxon>Pseudomonadati</taxon>
        <taxon>Pseudomonadota</taxon>
        <taxon>Alphaproteobacteria</taxon>
        <taxon>Caulobacterales</taxon>
        <taxon>Caulobacteraceae</taxon>
        <taxon>Phenylobacterium</taxon>
    </lineage>
</organism>
<reference evidence="10" key="1">
    <citation type="submission" date="2018-05" db="EMBL/GenBank/DDBJ databases">
        <authorList>
            <person name="Li X."/>
        </authorList>
    </citation>
    <scope>NUCLEOTIDE SEQUENCE [LARGE SCALE GENOMIC DNA]</scope>
    <source>
        <strain evidence="10">YIM 73061</strain>
    </source>
</reference>
<evidence type="ECO:0000256" key="2">
    <source>
        <dbReference type="ARBA" id="ARBA00022475"/>
    </source>
</evidence>
<dbReference type="GO" id="GO:0005886">
    <property type="term" value="C:plasma membrane"/>
    <property type="evidence" value="ECO:0007669"/>
    <property type="project" value="UniProtKB-SubCell"/>
</dbReference>
<keyword evidence="4 6" id="KW-1133">Transmembrane helix</keyword>
<comment type="caution">
    <text evidence="9">The sequence shown here is derived from an EMBL/GenBank/DDBJ whole genome shotgun (WGS) entry which is preliminary data.</text>
</comment>
<evidence type="ECO:0000256" key="4">
    <source>
        <dbReference type="ARBA" id="ARBA00022989"/>
    </source>
</evidence>
<evidence type="ECO:0000259" key="8">
    <source>
        <dbReference type="Pfam" id="PF13567"/>
    </source>
</evidence>
<evidence type="ECO:0000256" key="1">
    <source>
        <dbReference type="ARBA" id="ARBA00004651"/>
    </source>
</evidence>
<evidence type="ECO:0000256" key="5">
    <source>
        <dbReference type="ARBA" id="ARBA00023136"/>
    </source>
</evidence>
<protein>
    <submittedName>
        <fullName evidence="9">Competence protein ComEC</fullName>
    </submittedName>
</protein>
<feature type="transmembrane region" description="Helical" evidence="6">
    <location>
        <begin position="534"/>
        <end position="552"/>
    </location>
</feature>
<dbReference type="PANTHER" id="PTHR30619:SF1">
    <property type="entry name" value="RECOMBINATION PROTEIN 2"/>
    <property type="match status" value="1"/>
</dbReference>
<feature type="transmembrane region" description="Helical" evidence="6">
    <location>
        <begin position="377"/>
        <end position="394"/>
    </location>
</feature>
<evidence type="ECO:0000259" key="7">
    <source>
        <dbReference type="Pfam" id="PF03772"/>
    </source>
</evidence>
<dbReference type="InterPro" id="IPR052159">
    <property type="entry name" value="Competence_DNA_uptake"/>
</dbReference>
<evidence type="ECO:0000313" key="9">
    <source>
        <dbReference type="EMBL" id="RAK52951.1"/>
    </source>
</evidence>
<feature type="transmembrane region" description="Helical" evidence="6">
    <location>
        <begin position="70"/>
        <end position="90"/>
    </location>
</feature>
<dbReference type="InterPro" id="IPR025405">
    <property type="entry name" value="DUF4131"/>
</dbReference>
<dbReference type="EMBL" id="QFYR01000002">
    <property type="protein sequence ID" value="RAK52951.1"/>
    <property type="molecule type" value="Genomic_DNA"/>
</dbReference>
<evidence type="ECO:0000313" key="10">
    <source>
        <dbReference type="Proteomes" id="UP000249725"/>
    </source>
</evidence>
<accession>A0A328AE94</accession>
<dbReference type="NCBIfam" id="TIGR00360">
    <property type="entry name" value="ComEC_N-term"/>
    <property type="match status" value="1"/>
</dbReference>